<name>A0A1T0AUR5_9PAST</name>
<dbReference type="AlphaFoldDB" id="A0A1T0AUR5"/>
<accession>A0A1T0AUR5</accession>
<feature type="compositionally biased region" description="Basic residues" evidence="1">
    <location>
        <begin position="106"/>
        <end position="126"/>
    </location>
</feature>
<evidence type="ECO:0000313" key="4">
    <source>
        <dbReference type="Proteomes" id="UP000190867"/>
    </source>
</evidence>
<dbReference type="RefSeq" id="WP_078236506.1">
    <property type="nucleotide sequence ID" value="NZ_MUYA01000004.1"/>
</dbReference>
<feature type="signal peptide" evidence="2">
    <location>
        <begin position="1"/>
        <end position="18"/>
    </location>
</feature>
<keyword evidence="2" id="KW-0732">Signal</keyword>
<dbReference type="OrthoDB" id="8605139at2"/>
<dbReference type="Proteomes" id="UP000190867">
    <property type="component" value="Unassembled WGS sequence"/>
</dbReference>
<proteinExistence type="predicted"/>
<keyword evidence="4" id="KW-1185">Reference proteome</keyword>
<evidence type="ECO:0000256" key="1">
    <source>
        <dbReference type="SAM" id="MobiDB-lite"/>
    </source>
</evidence>
<dbReference type="PROSITE" id="PS51257">
    <property type="entry name" value="PROKAR_LIPOPROTEIN"/>
    <property type="match status" value="1"/>
</dbReference>
<evidence type="ECO:0000256" key="2">
    <source>
        <dbReference type="SAM" id="SignalP"/>
    </source>
</evidence>
<gene>
    <name evidence="3" type="ORF">B0187_03675</name>
</gene>
<evidence type="ECO:0000313" key="3">
    <source>
        <dbReference type="EMBL" id="OOR99917.1"/>
    </source>
</evidence>
<evidence type="ECO:0008006" key="5">
    <source>
        <dbReference type="Google" id="ProtNLM"/>
    </source>
</evidence>
<dbReference type="EMBL" id="MUYA01000004">
    <property type="protein sequence ID" value="OOR99917.1"/>
    <property type="molecule type" value="Genomic_DNA"/>
</dbReference>
<comment type="caution">
    <text evidence="3">The sequence shown here is derived from an EMBL/GenBank/DDBJ whole genome shotgun (WGS) entry which is preliminary data.</text>
</comment>
<feature type="compositionally biased region" description="Basic and acidic residues" evidence="1">
    <location>
        <begin position="96"/>
        <end position="105"/>
    </location>
</feature>
<organism evidence="3 4">
    <name type="scientific">Haemophilus paracuniculus</name>
    <dbReference type="NCBI Taxonomy" id="734"/>
    <lineage>
        <taxon>Bacteria</taxon>
        <taxon>Pseudomonadati</taxon>
        <taxon>Pseudomonadota</taxon>
        <taxon>Gammaproteobacteria</taxon>
        <taxon>Pasteurellales</taxon>
        <taxon>Pasteurellaceae</taxon>
        <taxon>Haemophilus</taxon>
    </lineage>
</organism>
<protein>
    <recommendedName>
        <fullName evidence="5">Lipoprotein</fullName>
    </recommendedName>
</protein>
<sequence>MKKLLGLAVVALALTACSQGGNRPKHDNPAFQKAMQECRKTSQERTAFENCMVQRGFEKPAEMKDHPKNPEVEQALKACHQNNADRTAVENCMKQKGFEKPEHKGEKKGKKVKHKTHKAKKSAQAN</sequence>
<reference evidence="3 4" key="1">
    <citation type="submission" date="2017-02" db="EMBL/GenBank/DDBJ databases">
        <title>Draft genome sequence of Haemophilus paracuniculus CCUG 43573 type strain.</title>
        <authorList>
            <person name="Engstrom-Jakobsson H."/>
            <person name="Salva-Serra F."/>
            <person name="Thorell K."/>
            <person name="Gonzales-Siles L."/>
            <person name="Karlsson R."/>
            <person name="Boulund F."/>
            <person name="Engstrand L."/>
            <person name="Kristiansson E."/>
            <person name="Moore E."/>
        </authorList>
    </citation>
    <scope>NUCLEOTIDE SEQUENCE [LARGE SCALE GENOMIC DNA]</scope>
    <source>
        <strain evidence="3 4">CCUG 43573</strain>
    </source>
</reference>
<feature type="chain" id="PRO_5010582526" description="Lipoprotein" evidence="2">
    <location>
        <begin position="19"/>
        <end position="126"/>
    </location>
</feature>
<feature type="region of interest" description="Disordered" evidence="1">
    <location>
        <begin position="93"/>
        <end position="126"/>
    </location>
</feature>